<dbReference type="InterPro" id="IPR038966">
    <property type="entry name" value="TMA17"/>
</dbReference>
<dbReference type="GO" id="GO:0070682">
    <property type="term" value="P:proteasome regulatory particle assembly"/>
    <property type="evidence" value="ECO:0007669"/>
    <property type="project" value="InterPro"/>
</dbReference>
<feature type="compositionally biased region" description="Basic and acidic residues" evidence="1">
    <location>
        <begin position="131"/>
        <end position="143"/>
    </location>
</feature>
<evidence type="ECO:0000313" key="2">
    <source>
        <dbReference type="EMBL" id="KAK8143193.1"/>
    </source>
</evidence>
<feature type="compositionally biased region" description="Basic and acidic residues" evidence="1">
    <location>
        <begin position="102"/>
        <end position="114"/>
    </location>
</feature>
<organism evidence="2 3">
    <name type="scientific">Beauveria asiatica</name>
    <dbReference type="NCBI Taxonomy" id="1069075"/>
    <lineage>
        <taxon>Eukaryota</taxon>
        <taxon>Fungi</taxon>
        <taxon>Dikarya</taxon>
        <taxon>Ascomycota</taxon>
        <taxon>Pezizomycotina</taxon>
        <taxon>Sordariomycetes</taxon>
        <taxon>Hypocreomycetidae</taxon>
        <taxon>Hypocreales</taxon>
        <taxon>Cordycipitaceae</taxon>
        <taxon>Beauveria</taxon>
    </lineage>
</organism>
<dbReference type="Proteomes" id="UP001397290">
    <property type="component" value="Unassembled WGS sequence"/>
</dbReference>
<sequence>MSSADTTPISAERFAAALPALSLPLLALKVLEIRNSIAHLQYSNDQLRPFAADDNDGGADPVCVDAIRENEAVVERMAQRIALIRIEVEDVRGVSWQDFEDKAQTETRAREEGRLASGQQPQQQQEEEQEARERRRQQQREAEGEVTGIAAQANSVESSPWTDGTFQTGTLRNGEVHMDAVPGARGANGGGAGGSLSDEQLRAAMEERMRQMTTDEDEDGGLHL</sequence>
<comment type="caution">
    <text evidence="2">The sequence shown here is derived from an EMBL/GenBank/DDBJ whole genome shotgun (WGS) entry which is preliminary data.</text>
</comment>
<keyword evidence="3" id="KW-1185">Reference proteome</keyword>
<name>A0AAW0RMD1_9HYPO</name>
<accession>A0AAW0RMD1</accession>
<gene>
    <name evidence="2" type="ORF">G3M48_007596</name>
</gene>
<evidence type="ECO:0000313" key="3">
    <source>
        <dbReference type="Proteomes" id="UP001397290"/>
    </source>
</evidence>
<feature type="compositionally biased region" description="Acidic residues" evidence="1">
    <location>
        <begin position="214"/>
        <end position="224"/>
    </location>
</feature>
<dbReference type="GO" id="GO:0030674">
    <property type="term" value="F:protein-macromolecule adaptor activity"/>
    <property type="evidence" value="ECO:0007669"/>
    <property type="project" value="TreeGrafter"/>
</dbReference>
<dbReference type="AlphaFoldDB" id="A0AAW0RMD1"/>
<dbReference type="PANTHER" id="PTHR40422">
    <property type="entry name" value="TRANSLATION MACHINERY-ASSOCIATED PROTEIN 17"/>
    <property type="match status" value="1"/>
</dbReference>
<feature type="region of interest" description="Disordered" evidence="1">
    <location>
        <begin position="102"/>
        <end position="224"/>
    </location>
</feature>
<reference evidence="2 3" key="1">
    <citation type="submission" date="2020-02" db="EMBL/GenBank/DDBJ databases">
        <title>Comparative genomics of the hypocrealean fungal genus Beauvera.</title>
        <authorList>
            <person name="Showalter D.N."/>
            <person name="Bushley K.E."/>
            <person name="Rehner S.A."/>
        </authorList>
    </citation>
    <scope>NUCLEOTIDE SEQUENCE [LARGE SCALE GENOMIC DNA]</scope>
    <source>
        <strain evidence="2 3">ARSEF4384</strain>
    </source>
</reference>
<dbReference type="EMBL" id="JAAHCF010000544">
    <property type="protein sequence ID" value="KAK8143193.1"/>
    <property type="molecule type" value="Genomic_DNA"/>
</dbReference>
<feature type="compositionally biased region" description="Polar residues" evidence="1">
    <location>
        <begin position="152"/>
        <end position="171"/>
    </location>
</feature>
<feature type="compositionally biased region" description="Basic and acidic residues" evidence="1">
    <location>
        <begin position="199"/>
        <end position="210"/>
    </location>
</feature>
<dbReference type="PANTHER" id="PTHR40422:SF1">
    <property type="entry name" value="TRANSLATION MACHINERY-ASSOCIATED PROTEIN 17"/>
    <property type="match status" value="1"/>
</dbReference>
<evidence type="ECO:0000256" key="1">
    <source>
        <dbReference type="SAM" id="MobiDB-lite"/>
    </source>
</evidence>
<proteinExistence type="predicted"/>
<evidence type="ECO:0008006" key="4">
    <source>
        <dbReference type="Google" id="ProtNLM"/>
    </source>
</evidence>
<protein>
    <recommendedName>
        <fullName evidence="4">Secondary alcohol dehydrogenase</fullName>
    </recommendedName>
</protein>